<sequence>MHMQLAPQDDERLDLITNHLLGLDAVLGTGSAILRQHYARRLMDKQSSILVDSLRIWIIQGSFARKLLAQWNALTLAKSTPA</sequence>
<name>W9I8U9_FUSOX</name>
<dbReference type="AlphaFoldDB" id="W9I8U9"/>
<evidence type="ECO:0000313" key="1">
    <source>
        <dbReference type="EMBL" id="EWY91313.1"/>
    </source>
</evidence>
<accession>W9I8U9</accession>
<gene>
    <name evidence="1" type="ORF">FOYG_08462</name>
</gene>
<dbReference type="Proteomes" id="UP000030753">
    <property type="component" value="Unassembled WGS sequence"/>
</dbReference>
<organism evidence="1 2">
    <name type="scientific">Fusarium oxysporum NRRL 32931</name>
    <dbReference type="NCBI Taxonomy" id="660029"/>
    <lineage>
        <taxon>Eukaryota</taxon>
        <taxon>Fungi</taxon>
        <taxon>Dikarya</taxon>
        <taxon>Ascomycota</taxon>
        <taxon>Pezizomycotina</taxon>
        <taxon>Sordariomycetes</taxon>
        <taxon>Hypocreomycetidae</taxon>
        <taxon>Hypocreales</taxon>
        <taxon>Nectriaceae</taxon>
        <taxon>Fusarium</taxon>
        <taxon>Fusarium oxysporum species complex</taxon>
    </lineage>
</organism>
<dbReference type="HOGENOM" id="CLU_2558336_0_0_1"/>
<dbReference type="EMBL" id="JH717843">
    <property type="protein sequence ID" value="EWY91313.1"/>
    <property type="molecule type" value="Genomic_DNA"/>
</dbReference>
<evidence type="ECO:0000313" key="2">
    <source>
        <dbReference type="Proteomes" id="UP000030753"/>
    </source>
</evidence>
<reference evidence="1 2" key="1">
    <citation type="submission" date="2011-06" db="EMBL/GenBank/DDBJ databases">
        <title>The Genome Sequence of Fusarium oxysporum FOSC 3-a.</title>
        <authorList>
            <consortium name="The Broad Institute Genome Sequencing Platform"/>
            <person name="Ma L.-J."/>
            <person name="Gale L.R."/>
            <person name="Schwartz D.C."/>
            <person name="Zhou S."/>
            <person name="Corby-Kistler H."/>
            <person name="Young S.K."/>
            <person name="Zeng Q."/>
            <person name="Gargeya S."/>
            <person name="Fitzgerald M."/>
            <person name="Haas B."/>
            <person name="Abouelleil A."/>
            <person name="Alvarado L."/>
            <person name="Arachchi H.M."/>
            <person name="Berlin A."/>
            <person name="Brown A."/>
            <person name="Chapman S.B."/>
            <person name="Chen Z."/>
            <person name="Dunbar C."/>
            <person name="Freedman E."/>
            <person name="Gearin G."/>
            <person name="Gellesch M."/>
            <person name="Goldberg J."/>
            <person name="Griggs A."/>
            <person name="Gujja S."/>
            <person name="Heiman D."/>
            <person name="Howarth C."/>
            <person name="Larson L."/>
            <person name="Lui A."/>
            <person name="MacDonald P.J.P."/>
            <person name="Mehta T."/>
            <person name="Montmayeur A."/>
            <person name="Murphy C."/>
            <person name="Neiman D."/>
            <person name="Pearson M."/>
            <person name="Priest M."/>
            <person name="Roberts A."/>
            <person name="Saif S."/>
            <person name="Shea T."/>
            <person name="Shenoy N."/>
            <person name="Sisk P."/>
            <person name="Stolte C."/>
            <person name="Sykes S."/>
            <person name="Wortman J."/>
            <person name="Nusbaum C."/>
            <person name="Birren B."/>
        </authorList>
    </citation>
    <scope>NUCLEOTIDE SEQUENCE [LARGE SCALE GENOMIC DNA]</scope>
    <source>
        <strain evidence="2">FOSC 3-a</strain>
    </source>
</reference>
<protein>
    <submittedName>
        <fullName evidence="1">Uncharacterized protein</fullName>
    </submittedName>
</protein>
<proteinExistence type="predicted"/>